<keyword evidence="2" id="KW-0560">Oxidoreductase</keyword>
<dbReference type="Pfam" id="PF01593">
    <property type="entry name" value="Amino_oxidase"/>
    <property type="match status" value="1"/>
</dbReference>
<reference evidence="2 3" key="1">
    <citation type="submission" date="2020-07" db="EMBL/GenBank/DDBJ databases">
        <title>Sequencing the genomes of 1000 actinobacteria strains.</title>
        <authorList>
            <person name="Klenk H.-P."/>
        </authorList>
    </citation>
    <scope>NUCLEOTIDE SEQUENCE [LARGE SCALE GENOMIC DNA]</scope>
    <source>
        <strain evidence="2 3">DSM 19970</strain>
    </source>
</reference>
<organism evidence="2 3">
    <name type="scientific">Demequina lutea</name>
    <dbReference type="NCBI Taxonomy" id="431489"/>
    <lineage>
        <taxon>Bacteria</taxon>
        <taxon>Bacillati</taxon>
        <taxon>Actinomycetota</taxon>
        <taxon>Actinomycetes</taxon>
        <taxon>Micrococcales</taxon>
        <taxon>Demequinaceae</taxon>
        <taxon>Demequina</taxon>
    </lineage>
</organism>
<evidence type="ECO:0000259" key="1">
    <source>
        <dbReference type="Pfam" id="PF01593"/>
    </source>
</evidence>
<protein>
    <submittedName>
        <fullName evidence="2">Oxygen-dependent protoporphyrinogen oxidase</fullName>
        <ecNumber evidence="2">1.3.3.4</ecNumber>
    </submittedName>
</protein>
<accession>A0A7Y9ZF74</accession>
<dbReference type="SUPFAM" id="SSF54373">
    <property type="entry name" value="FAD-linked reductases, C-terminal domain"/>
    <property type="match status" value="1"/>
</dbReference>
<dbReference type="Gene3D" id="3.90.660.20">
    <property type="entry name" value="Protoporphyrinogen oxidase, mitochondrial, domain 2"/>
    <property type="match status" value="1"/>
</dbReference>
<dbReference type="PANTHER" id="PTHR42923">
    <property type="entry name" value="PROTOPORPHYRINOGEN OXIDASE"/>
    <property type="match status" value="1"/>
</dbReference>
<feature type="domain" description="Amine oxidase" evidence="1">
    <location>
        <begin position="16"/>
        <end position="355"/>
    </location>
</feature>
<dbReference type="InterPro" id="IPR050464">
    <property type="entry name" value="Zeta_carotene_desat/Oxidored"/>
</dbReference>
<dbReference type="AlphaFoldDB" id="A0A7Y9ZF74"/>
<dbReference type="RefSeq" id="WP_062074148.1">
    <property type="nucleotide sequence ID" value="NZ_BBRC01000002.1"/>
</dbReference>
<sequence>MASRTGRTWVVIGGGIAGLLAARRLAGAGHAVTLLERDDALGGRVSSVDVAGLTLDAGAESFATRGDVVQRLCEELGLGDLVAEPTTSPAWVISPGRAYPLPATGWLGIPLRPLAADVRRVLGWWGAMRACADLVLPTGSIGDDATVGSLAAARLGRRAADRLLAPVMSGVYSRPLDDLRLDAIAPGLAADVRERGGLIRAARSRRSLGAPGSAVRGIVGGVSVLARAVAADAERRGAVLRTGVEVTGVERAVSGAGWRLSTSEGPLDADGVVLAVPRHVAVRLLNEEPEEARHVAIVIMVVDAPALDAAPRGTGVLVRPGVTRAKALTHASAKWPWLAAMLPPGRHVVRLSYAVTPGEGVTDHAVVDAALLLGVRLTDEDVVGIASREWPDASPASVASRQPMKGVHLVGSAAGLSGLAAIVAADAASDFS</sequence>
<dbReference type="PANTHER" id="PTHR42923:SF3">
    <property type="entry name" value="PROTOPORPHYRINOGEN OXIDASE"/>
    <property type="match status" value="1"/>
</dbReference>
<evidence type="ECO:0000313" key="2">
    <source>
        <dbReference type="EMBL" id="NYI42296.1"/>
    </source>
</evidence>
<keyword evidence="3" id="KW-1185">Reference proteome</keyword>
<dbReference type="SUPFAM" id="SSF51905">
    <property type="entry name" value="FAD/NAD(P)-binding domain"/>
    <property type="match status" value="1"/>
</dbReference>
<dbReference type="GO" id="GO:0004729">
    <property type="term" value="F:oxygen-dependent protoporphyrinogen oxidase activity"/>
    <property type="evidence" value="ECO:0007669"/>
    <property type="project" value="UniProtKB-EC"/>
</dbReference>
<evidence type="ECO:0000313" key="3">
    <source>
        <dbReference type="Proteomes" id="UP000547973"/>
    </source>
</evidence>
<dbReference type="InterPro" id="IPR002937">
    <property type="entry name" value="Amino_oxidase"/>
</dbReference>
<dbReference type="EMBL" id="JACBZO010000001">
    <property type="protein sequence ID" value="NYI42296.1"/>
    <property type="molecule type" value="Genomic_DNA"/>
</dbReference>
<gene>
    <name evidence="2" type="ORF">BKA03_002415</name>
</gene>
<dbReference type="Proteomes" id="UP000547973">
    <property type="component" value="Unassembled WGS sequence"/>
</dbReference>
<dbReference type="InterPro" id="IPR036188">
    <property type="entry name" value="FAD/NAD-bd_sf"/>
</dbReference>
<dbReference type="OrthoDB" id="3450553at2"/>
<dbReference type="Gene3D" id="1.10.3110.10">
    <property type="entry name" value="protoporphyrinogen ix oxidase, domain 3"/>
    <property type="match status" value="1"/>
</dbReference>
<dbReference type="Gene3D" id="3.50.50.60">
    <property type="entry name" value="FAD/NAD(P)-binding domain"/>
    <property type="match status" value="1"/>
</dbReference>
<comment type="caution">
    <text evidence="2">The sequence shown here is derived from an EMBL/GenBank/DDBJ whole genome shotgun (WGS) entry which is preliminary data.</text>
</comment>
<dbReference type="EC" id="1.3.3.4" evidence="2"/>
<proteinExistence type="predicted"/>
<name>A0A7Y9ZF74_9MICO</name>